<reference evidence="3" key="1">
    <citation type="submission" date="2016-02" db="EMBL/GenBank/DDBJ databases">
        <title>Paenibacillus sp. LPB0068, isolated from Crassostrea gigas.</title>
        <authorList>
            <person name="Shin S.-K."/>
            <person name="Yi H."/>
        </authorList>
    </citation>
    <scope>NUCLEOTIDE SEQUENCE [LARGE SCALE GENOMIC DNA]</scope>
    <source>
        <strain evidence="3">KCTC 23969</strain>
    </source>
</reference>
<dbReference type="Pfam" id="PF02589">
    <property type="entry name" value="LUD_dom"/>
    <property type="match status" value="1"/>
</dbReference>
<accession>A0A1B8U521</accession>
<gene>
    <name evidence="2" type="ORF">LPB301_04965</name>
</gene>
<proteinExistence type="predicted"/>
<dbReference type="InterPro" id="IPR003741">
    <property type="entry name" value="LUD_dom"/>
</dbReference>
<feature type="domain" description="LUD" evidence="1">
    <location>
        <begin position="74"/>
        <end position="190"/>
    </location>
</feature>
<comment type="caution">
    <text evidence="2">The sequence shown here is derived from an EMBL/GenBank/DDBJ whole genome shotgun (WGS) entry which is preliminary data.</text>
</comment>
<protein>
    <recommendedName>
        <fullName evidence="1">LUD domain-containing protein</fullName>
    </recommendedName>
</protein>
<dbReference type="AlphaFoldDB" id="A0A1B8U521"/>
<dbReference type="RefSeq" id="WP_068358459.1">
    <property type="nucleotide sequence ID" value="NZ_CP019337.1"/>
</dbReference>
<evidence type="ECO:0000313" key="3">
    <source>
        <dbReference type="Proteomes" id="UP000092612"/>
    </source>
</evidence>
<dbReference type="InterPro" id="IPR024185">
    <property type="entry name" value="FTHF_cligase-like_sf"/>
</dbReference>
<dbReference type="EMBL" id="LSFL01000010">
    <property type="protein sequence ID" value="OBY66941.1"/>
    <property type="molecule type" value="Genomic_DNA"/>
</dbReference>
<sequence length="194" mass="22429">MNFFKKIFSIPDKEEEEVQKQEVNLALDDLFAHNFIEKGGKFLYCINNQELISNFKKVIAENNWKNIYLLDDRLSSLIHKNDVKIVNSFTEKPTVFTSCEHLIADKGEILFSSNQLKSTRLKDFPDNFIVFATTSQLVKDTNQGLTGIKTKFKKDLPTNISSIKDYNLNKSDDNFLNYGNNNSKNLYLLLLEDL</sequence>
<dbReference type="Proteomes" id="UP000092612">
    <property type="component" value="Unassembled WGS sequence"/>
</dbReference>
<dbReference type="OrthoDB" id="1425114at2"/>
<dbReference type="KEGG" id="prn:BW723_00070"/>
<dbReference type="InterPro" id="IPR037171">
    <property type="entry name" value="NagB/RpiA_transferase-like"/>
</dbReference>
<dbReference type="SUPFAM" id="SSF100950">
    <property type="entry name" value="NagB/RpiA/CoA transferase-like"/>
    <property type="match status" value="1"/>
</dbReference>
<organism evidence="2 3">
    <name type="scientific">Polaribacter reichenbachii</name>
    <dbReference type="NCBI Taxonomy" id="996801"/>
    <lineage>
        <taxon>Bacteria</taxon>
        <taxon>Pseudomonadati</taxon>
        <taxon>Bacteroidota</taxon>
        <taxon>Flavobacteriia</taxon>
        <taxon>Flavobacteriales</taxon>
        <taxon>Flavobacteriaceae</taxon>
    </lineage>
</organism>
<evidence type="ECO:0000259" key="1">
    <source>
        <dbReference type="Pfam" id="PF02589"/>
    </source>
</evidence>
<dbReference type="Gene3D" id="3.40.50.10420">
    <property type="entry name" value="NagB/RpiA/CoA transferase-like"/>
    <property type="match status" value="1"/>
</dbReference>
<name>A0A1B8U521_9FLAO</name>
<evidence type="ECO:0000313" key="2">
    <source>
        <dbReference type="EMBL" id="OBY66941.1"/>
    </source>
</evidence>
<dbReference type="STRING" id="996801.BW723_00070"/>
<keyword evidence="3" id="KW-1185">Reference proteome</keyword>